<evidence type="ECO:0000256" key="1">
    <source>
        <dbReference type="SAM" id="MobiDB-lite"/>
    </source>
</evidence>
<reference evidence="3 4" key="1">
    <citation type="submission" date="2020-07" db="EMBL/GenBank/DDBJ databases">
        <title>Description of Kordia aestuariivivens sp. nov., isolated from a tidal flat.</title>
        <authorList>
            <person name="Park S."/>
            <person name="Yoon J.-H."/>
        </authorList>
    </citation>
    <scope>NUCLEOTIDE SEQUENCE [LARGE SCALE GENOMIC DNA]</scope>
    <source>
        <strain evidence="3 4">YSTF-M3</strain>
    </source>
</reference>
<keyword evidence="4" id="KW-1185">Reference proteome</keyword>
<dbReference type="Proteomes" id="UP000619238">
    <property type="component" value="Unassembled WGS sequence"/>
</dbReference>
<protein>
    <recommendedName>
        <fullName evidence="5">Isoleucyl-tRNA synthetase</fullName>
    </recommendedName>
</protein>
<dbReference type="EMBL" id="JACGWS010000004">
    <property type="protein sequence ID" value="MBC8754797.1"/>
    <property type="molecule type" value="Genomic_DNA"/>
</dbReference>
<proteinExistence type="predicted"/>
<sequence>MKFNYKTTLYFFLVFFGAGLLLFRDDIQGEKQIVLTIIALVAMMFGLYKMTSIQTSNRVKKYDNEEYFNRERYDEDEEEENVEETKSNES</sequence>
<feature type="region of interest" description="Disordered" evidence="1">
    <location>
        <begin position="70"/>
        <end position="90"/>
    </location>
</feature>
<evidence type="ECO:0000313" key="4">
    <source>
        <dbReference type="Proteomes" id="UP000619238"/>
    </source>
</evidence>
<accession>A0ABR7Q899</accession>
<evidence type="ECO:0000256" key="2">
    <source>
        <dbReference type="SAM" id="Phobius"/>
    </source>
</evidence>
<name>A0ABR7Q899_9FLAO</name>
<keyword evidence="2" id="KW-1133">Transmembrane helix</keyword>
<keyword evidence="2" id="KW-0812">Transmembrane</keyword>
<comment type="caution">
    <text evidence="3">The sequence shown here is derived from an EMBL/GenBank/DDBJ whole genome shotgun (WGS) entry which is preliminary data.</text>
</comment>
<keyword evidence="2" id="KW-0472">Membrane</keyword>
<gene>
    <name evidence="3" type="ORF">H2O64_08955</name>
</gene>
<organism evidence="3 4">
    <name type="scientific">Kordia aestuariivivens</name>
    <dbReference type="NCBI Taxonomy" id="2759037"/>
    <lineage>
        <taxon>Bacteria</taxon>
        <taxon>Pseudomonadati</taxon>
        <taxon>Bacteroidota</taxon>
        <taxon>Flavobacteriia</taxon>
        <taxon>Flavobacteriales</taxon>
        <taxon>Flavobacteriaceae</taxon>
        <taxon>Kordia</taxon>
    </lineage>
</organism>
<evidence type="ECO:0008006" key="5">
    <source>
        <dbReference type="Google" id="ProtNLM"/>
    </source>
</evidence>
<dbReference type="RefSeq" id="WP_187561845.1">
    <property type="nucleotide sequence ID" value="NZ_JACGWS010000004.1"/>
</dbReference>
<feature type="transmembrane region" description="Helical" evidence="2">
    <location>
        <begin position="33"/>
        <end position="51"/>
    </location>
</feature>
<evidence type="ECO:0000313" key="3">
    <source>
        <dbReference type="EMBL" id="MBC8754797.1"/>
    </source>
</evidence>